<dbReference type="EMBL" id="CAXKWB010010168">
    <property type="protein sequence ID" value="CAL4097089.1"/>
    <property type="molecule type" value="Genomic_DNA"/>
</dbReference>
<protein>
    <submittedName>
        <fullName evidence="1">Uncharacterized protein</fullName>
    </submittedName>
</protein>
<evidence type="ECO:0000313" key="1">
    <source>
        <dbReference type="EMBL" id="CAL4097089.1"/>
    </source>
</evidence>
<comment type="caution">
    <text evidence="1">The sequence shown here is derived from an EMBL/GenBank/DDBJ whole genome shotgun (WGS) entry which is preliminary data.</text>
</comment>
<dbReference type="AlphaFoldDB" id="A0AAV2QUA6"/>
<name>A0AAV2QUA6_MEGNR</name>
<sequence length="210" mass="24000">MTKYTFYNSGRAIVPSSIPKYSYVAVDPSYREPFIPSNPECSLKAAIAMGTLTHKVYGVKDIQSKYQAYMDEKKDPFPLTSIHSSYRPHSYKIGSTKQETVESVTYRFPRKINVNLGHVINYSSRVPFDSYAKSSRCKDLALHERYKYENALAMDDELRSDKEWRFSPPLPDKEKFLTLKQITGSGSLMELPEPKKTSISQANPHLAIEL</sequence>
<keyword evidence="2" id="KW-1185">Reference proteome</keyword>
<proteinExistence type="predicted"/>
<accession>A0AAV2QUA6</accession>
<dbReference type="Proteomes" id="UP001497623">
    <property type="component" value="Unassembled WGS sequence"/>
</dbReference>
<reference evidence="1 2" key="1">
    <citation type="submission" date="2024-05" db="EMBL/GenBank/DDBJ databases">
        <authorList>
            <person name="Wallberg A."/>
        </authorList>
    </citation>
    <scope>NUCLEOTIDE SEQUENCE [LARGE SCALE GENOMIC DNA]</scope>
</reference>
<evidence type="ECO:0000313" key="2">
    <source>
        <dbReference type="Proteomes" id="UP001497623"/>
    </source>
</evidence>
<gene>
    <name evidence="1" type="ORF">MNOR_LOCUS15903</name>
</gene>
<organism evidence="1 2">
    <name type="scientific">Meganyctiphanes norvegica</name>
    <name type="common">Northern krill</name>
    <name type="synonym">Thysanopoda norvegica</name>
    <dbReference type="NCBI Taxonomy" id="48144"/>
    <lineage>
        <taxon>Eukaryota</taxon>
        <taxon>Metazoa</taxon>
        <taxon>Ecdysozoa</taxon>
        <taxon>Arthropoda</taxon>
        <taxon>Crustacea</taxon>
        <taxon>Multicrustacea</taxon>
        <taxon>Malacostraca</taxon>
        <taxon>Eumalacostraca</taxon>
        <taxon>Eucarida</taxon>
        <taxon>Euphausiacea</taxon>
        <taxon>Euphausiidae</taxon>
        <taxon>Meganyctiphanes</taxon>
    </lineage>
</organism>